<evidence type="ECO:0000313" key="2">
    <source>
        <dbReference type="Proteomes" id="UP000811365"/>
    </source>
</evidence>
<evidence type="ECO:0000313" key="1">
    <source>
        <dbReference type="EMBL" id="MBS6622613.1"/>
    </source>
</evidence>
<name>A0A9E1GLQ3_9FIRM</name>
<protein>
    <submittedName>
        <fullName evidence="1">Uncharacterized protein</fullName>
    </submittedName>
</protein>
<dbReference type="EMBL" id="JAGZYH010000042">
    <property type="protein sequence ID" value="MBS6622613.1"/>
    <property type="molecule type" value="Genomic_DNA"/>
</dbReference>
<sequence>IFFKLLKFIIGQRGNLGLELRVDFQIDHMHTPLSLLLRRFFLSEKGRNVLLCVFQLEQFGLGFLVLLVELCLFGCQLRILGFQLVRAGQLCDAVCLEIGCCRPVRCQLCTVLFFKGCGAIFLVFL</sequence>
<feature type="non-terminal residue" evidence="1">
    <location>
        <position position="1"/>
    </location>
</feature>
<organism evidence="1 2">
    <name type="scientific">Faecalibacterium prausnitzii</name>
    <dbReference type="NCBI Taxonomy" id="853"/>
    <lineage>
        <taxon>Bacteria</taxon>
        <taxon>Bacillati</taxon>
        <taxon>Bacillota</taxon>
        <taxon>Clostridia</taxon>
        <taxon>Eubacteriales</taxon>
        <taxon>Oscillospiraceae</taxon>
        <taxon>Faecalibacterium</taxon>
    </lineage>
</organism>
<proteinExistence type="predicted"/>
<accession>A0A9E1GLQ3</accession>
<dbReference type="Proteomes" id="UP000811365">
    <property type="component" value="Unassembled WGS sequence"/>
</dbReference>
<gene>
    <name evidence="1" type="ORF">KH315_10700</name>
</gene>
<dbReference type="AlphaFoldDB" id="A0A9E1GLQ3"/>
<reference evidence="1" key="1">
    <citation type="submission" date="2021-02" db="EMBL/GenBank/DDBJ databases">
        <title>Infant gut strain persistence is associated with maternal origin, phylogeny, and functional potential including surface adhesion and iron acquisition.</title>
        <authorList>
            <person name="Lou Y.C."/>
        </authorList>
    </citation>
    <scope>NUCLEOTIDE SEQUENCE</scope>
    <source>
        <strain evidence="1">L2_039_000G1_dasL2_039_000G1_maxbin2.maxbin.077</strain>
    </source>
</reference>
<comment type="caution">
    <text evidence="1">The sequence shown here is derived from an EMBL/GenBank/DDBJ whole genome shotgun (WGS) entry which is preliminary data.</text>
</comment>